<feature type="transmembrane region" description="Helical" evidence="8">
    <location>
        <begin position="601"/>
        <end position="628"/>
    </location>
</feature>
<feature type="transmembrane region" description="Helical" evidence="8">
    <location>
        <begin position="512"/>
        <end position="534"/>
    </location>
</feature>
<keyword evidence="5 8" id="KW-0812">Transmembrane</keyword>
<feature type="transmembrane region" description="Helical" evidence="8">
    <location>
        <begin position="297"/>
        <end position="317"/>
    </location>
</feature>
<feature type="transmembrane region" description="Helical" evidence="8">
    <location>
        <begin position="55"/>
        <end position="73"/>
    </location>
</feature>
<name>A0ABX1RDW8_9PSEU</name>
<dbReference type="CDD" id="cd06550">
    <property type="entry name" value="TM_ABC_iron-siderophores_like"/>
    <property type="match status" value="1"/>
</dbReference>
<feature type="transmembrane region" description="Helical" evidence="8">
    <location>
        <begin position="481"/>
        <end position="503"/>
    </location>
</feature>
<keyword evidence="4" id="KW-1003">Cell membrane</keyword>
<evidence type="ECO:0000256" key="3">
    <source>
        <dbReference type="ARBA" id="ARBA00022448"/>
    </source>
</evidence>
<dbReference type="InterPro" id="IPR000522">
    <property type="entry name" value="ABC_transptr_permease_BtuC"/>
</dbReference>
<evidence type="ECO:0000313" key="9">
    <source>
        <dbReference type="EMBL" id="NMH77819.1"/>
    </source>
</evidence>
<evidence type="ECO:0000256" key="7">
    <source>
        <dbReference type="ARBA" id="ARBA00023136"/>
    </source>
</evidence>
<dbReference type="EMBL" id="JAAXKY010000030">
    <property type="protein sequence ID" value="NMH77819.1"/>
    <property type="molecule type" value="Genomic_DNA"/>
</dbReference>
<dbReference type="InterPro" id="IPR037294">
    <property type="entry name" value="ABC_BtuC-like"/>
</dbReference>
<dbReference type="RefSeq" id="WP_169395894.1">
    <property type="nucleotide sequence ID" value="NZ_BAAAJH010000013.1"/>
</dbReference>
<feature type="transmembrane region" description="Helical" evidence="8">
    <location>
        <begin position="24"/>
        <end position="43"/>
    </location>
</feature>
<dbReference type="Gene3D" id="1.10.3470.10">
    <property type="entry name" value="ABC transporter involved in vitamin B12 uptake, BtuC"/>
    <property type="match status" value="2"/>
</dbReference>
<evidence type="ECO:0000256" key="2">
    <source>
        <dbReference type="ARBA" id="ARBA00007935"/>
    </source>
</evidence>
<organism evidence="9 10">
    <name type="scientific">Pseudonocardia xinjiangensis</name>
    <dbReference type="NCBI Taxonomy" id="75289"/>
    <lineage>
        <taxon>Bacteria</taxon>
        <taxon>Bacillati</taxon>
        <taxon>Actinomycetota</taxon>
        <taxon>Actinomycetes</taxon>
        <taxon>Pseudonocardiales</taxon>
        <taxon>Pseudonocardiaceae</taxon>
        <taxon>Pseudonocardia</taxon>
    </lineage>
</organism>
<feature type="transmembrane region" description="Helical" evidence="8">
    <location>
        <begin position="455"/>
        <end position="475"/>
    </location>
</feature>
<dbReference type="Pfam" id="PF01032">
    <property type="entry name" value="FecCD"/>
    <property type="match status" value="2"/>
</dbReference>
<evidence type="ECO:0000256" key="6">
    <source>
        <dbReference type="ARBA" id="ARBA00022989"/>
    </source>
</evidence>
<feature type="transmembrane region" description="Helical" evidence="8">
    <location>
        <begin position="252"/>
        <end position="285"/>
    </location>
</feature>
<keyword evidence="7 8" id="KW-0472">Membrane</keyword>
<feature type="transmembrane region" description="Helical" evidence="8">
    <location>
        <begin position="427"/>
        <end position="448"/>
    </location>
</feature>
<reference evidence="9 10" key="1">
    <citation type="submission" date="2020-04" db="EMBL/GenBank/DDBJ databases">
        <authorList>
            <person name="Klaysubun C."/>
            <person name="Duangmal K."/>
            <person name="Lipun K."/>
        </authorList>
    </citation>
    <scope>NUCLEOTIDE SEQUENCE [LARGE SCALE GENOMIC DNA]</scope>
    <source>
        <strain evidence="9 10">JCM 11839</strain>
    </source>
</reference>
<keyword evidence="3" id="KW-0813">Transport</keyword>
<feature type="transmembrane region" description="Helical" evidence="8">
    <location>
        <begin position="673"/>
        <end position="690"/>
    </location>
</feature>
<dbReference type="PANTHER" id="PTHR30472">
    <property type="entry name" value="FERRIC ENTEROBACTIN TRANSPORT SYSTEM PERMEASE PROTEIN"/>
    <property type="match status" value="1"/>
</dbReference>
<evidence type="ECO:0000256" key="4">
    <source>
        <dbReference type="ARBA" id="ARBA00022475"/>
    </source>
</evidence>
<feature type="transmembrane region" description="Helical" evidence="8">
    <location>
        <begin position="373"/>
        <end position="394"/>
    </location>
</feature>
<feature type="transmembrane region" description="Helical" evidence="8">
    <location>
        <begin position="329"/>
        <end position="347"/>
    </location>
</feature>
<accession>A0ABX1RDW8</accession>
<feature type="transmembrane region" description="Helical" evidence="8">
    <location>
        <begin position="136"/>
        <end position="156"/>
    </location>
</feature>
<protein>
    <submittedName>
        <fullName evidence="9">Iron ABC transporter permease</fullName>
    </submittedName>
</protein>
<dbReference type="Proteomes" id="UP001296706">
    <property type="component" value="Unassembled WGS sequence"/>
</dbReference>
<gene>
    <name evidence="9" type="ORF">HF577_12090</name>
</gene>
<proteinExistence type="inferred from homology"/>
<dbReference type="PANTHER" id="PTHR30472:SF37">
    <property type="entry name" value="FE(3+) DICITRATE TRANSPORT SYSTEM PERMEASE PROTEIN FECD-RELATED"/>
    <property type="match status" value="1"/>
</dbReference>
<feature type="transmembrane region" description="Helical" evidence="8">
    <location>
        <begin position="163"/>
        <end position="185"/>
    </location>
</feature>
<evidence type="ECO:0000313" key="10">
    <source>
        <dbReference type="Proteomes" id="UP001296706"/>
    </source>
</evidence>
<feature type="transmembrane region" description="Helical" evidence="8">
    <location>
        <begin position="554"/>
        <end position="573"/>
    </location>
</feature>
<comment type="subcellular location">
    <subcellularLocation>
        <location evidence="1">Cell membrane</location>
        <topology evidence="1">Multi-pass membrane protein</topology>
    </subcellularLocation>
</comment>
<comment type="similarity">
    <text evidence="2">Belongs to the binding-protein-dependent transport system permease family. FecCD subfamily.</text>
</comment>
<feature type="transmembrane region" description="Helical" evidence="8">
    <location>
        <begin position="110"/>
        <end position="130"/>
    </location>
</feature>
<evidence type="ECO:0000256" key="5">
    <source>
        <dbReference type="ARBA" id="ARBA00022692"/>
    </source>
</evidence>
<sequence>MGRAGVSEVFADPRPAPCAVPSRVAAAAVLGVGAVLLLAAVHLTQGTSGVGVGQLLALLTGSGTDGTAAVLVASRVPRLLAAVVVGAALGAAGAVLQSVSRNALASPDTLGVDAGAYFAVVAVAAFGLVVPVELSALLAFAGGLAAAALVFALSGGGTGPTRLVLAGSAVALALFSLTRVLLLLFSQETSGLYAWGSGQLAQTGLDAVARMSPVVLLALAGLVGLGRRLDVLGLGDDTAAVLGVPVRRTRVLVTVLAVLLSASAVTVAGPVGFVGLCAPAVLRLVAPLVPRLRRHRVLLPMSALAGVGVVLAADVLVRLVLGGQGGVEVPTGVVTTLFGAVVLVAVARRFRESGPVRQVAAAHSGRLRDRRGFLVVLAVTLAATAVVAAGGLLLGDTLLLAGDVLNWFTGRAGPITAFVLDTRVPRVVAALFAGAALAVAGTAVQAVCRNPLAEPALLGVSGGAGVAAVVVITAVPAVGVWTLAGSAALGALLAATLVFGLAVRGGMASDRLVLIGVGVSYGAMALITVMIVSTDPFNETKALTWLAGSTYGRTFPQVLPVVGALLLVLALFAGRRHELDLLAVDDDTPQVLGIRLSRTRVLLLGAAALLTATAVAAIGVLAFVGLVAPHAARALVGARHARVLPVAALLGALLVGLADAVGRTVIAPAQLPAGALTSLIGTPYFAWLLWRSRRLAA</sequence>
<feature type="transmembrane region" description="Helical" evidence="8">
    <location>
        <begin position="79"/>
        <end position="98"/>
    </location>
</feature>
<keyword evidence="10" id="KW-1185">Reference proteome</keyword>
<keyword evidence="6 8" id="KW-1133">Transmembrane helix</keyword>
<dbReference type="NCBIfam" id="NF007867">
    <property type="entry name" value="PRK10577.1-3"/>
    <property type="match status" value="1"/>
</dbReference>
<evidence type="ECO:0000256" key="8">
    <source>
        <dbReference type="SAM" id="Phobius"/>
    </source>
</evidence>
<evidence type="ECO:0000256" key="1">
    <source>
        <dbReference type="ARBA" id="ARBA00004651"/>
    </source>
</evidence>
<dbReference type="SUPFAM" id="SSF81345">
    <property type="entry name" value="ABC transporter involved in vitamin B12 uptake, BtuC"/>
    <property type="match status" value="2"/>
</dbReference>
<comment type="caution">
    <text evidence="9">The sequence shown here is derived from an EMBL/GenBank/DDBJ whole genome shotgun (WGS) entry which is preliminary data.</text>
</comment>